<dbReference type="GeneID" id="25339793"/>
<dbReference type="InterPro" id="IPR036273">
    <property type="entry name" value="CRAL/TRIO_N_dom_sf"/>
</dbReference>
<keyword evidence="2" id="KW-1185">Reference proteome</keyword>
<accession>U6MAT4</accession>
<evidence type="ECO:0000313" key="1">
    <source>
        <dbReference type="EMBL" id="CDJ59574.1"/>
    </source>
</evidence>
<dbReference type="OrthoDB" id="75724at2759"/>
<organism evidence="1 2">
    <name type="scientific">Eimeria maxima</name>
    <name type="common">Coccidian parasite</name>
    <dbReference type="NCBI Taxonomy" id="5804"/>
    <lineage>
        <taxon>Eukaryota</taxon>
        <taxon>Sar</taxon>
        <taxon>Alveolata</taxon>
        <taxon>Apicomplexa</taxon>
        <taxon>Conoidasida</taxon>
        <taxon>Coccidia</taxon>
        <taxon>Eucoccidiorida</taxon>
        <taxon>Eimeriorina</taxon>
        <taxon>Eimeriidae</taxon>
        <taxon>Eimeria</taxon>
    </lineage>
</organism>
<reference evidence="1" key="1">
    <citation type="submission" date="2013-10" db="EMBL/GenBank/DDBJ databases">
        <title>Genomic analysis of the causative agents of coccidiosis in chickens.</title>
        <authorList>
            <person name="Reid A.J."/>
            <person name="Blake D."/>
            <person name="Billington K."/>
            <person name="Browne H."/>
            <person name="Dunn M."/>
            <person name="Hung S."/>
            <person name="Kawahara F."/>
            <person name="Miranda-Saavedra D."/>
            <person name="Mourier T."/>
            <person name="Nagra H."/>
            <person name="Otto T.D."/>
            <person name="Rawlings N."/>
            <person name="Sanchez A."/>
            <person name="Sanders M."/>
            <person name="Subramaniam C."/>
            <person name="Tay Y."/>
            <person name="Dear P."/>
            <person name="Doerig C."/>
            <person name="Gruber A."/>
            <person name="Parkinson J."/>
            <person name="Shirley M."/>
            <person name="Wan K.L."/>
            <person name="Berriman M."/>
            <person name="Tomley F."/>
            <person name="Pain A."/>
        </authorList>
    </citation>
    <scope>NUCLEOTIDE SEQUENCE [LARGE SCALE GENOMIC DNA]</scope>
    <source>
        <strain evidence="1">Weybridge</strain>
    </source>
</reference>
<dbReference type="EMBL" id="HG720568">
    <property type="protein sequence ID" value="CDJ59574.1"/>
    <property type="molecule type" value="Genomic_DNA"/>
</dbReference>
<dbReference type="RefSeq" id="XP_013336222.1">
    <property type="nucleotide sequence ID" value="XM_013480768.1"/>
</dbReference>
<proteinExistence type="predicted"/>
<dbReference type="VEuPathDB" id="ToxoDB:EMWEY_00058070"/>
<sequence>MASSASPSPISAGSDNSTDCFQDVVSQQLSLDATVQDATLIPSEALEYKPQQSEILKASHPAVPFLWDSPCCVFPNPLGRPVRLIFGDLDLLPHEVEGLFEVRQKVEDDEELRESPVFADERYTLRFLQGNDWDAVRCIADMKRHIQWRAKNLPTPRVAVEHLL</sequence>
<dbReference type="InterPro" id="IPR036865">
    <property type="entry name" value="CRAL-TRIO_dom_sf"/>
</dbReference>
<protein>
    <submittedName>
        <fullName evidence="1">Uncharacterized protein</fullName>
    </submittedName>
</protein>
<dbReference type="AlphaFoldDB" id="U6MAT4"/>
<gene>
    <name evidence="1" type="ORF">EMWEY_00058070</name>
</gene>
<name>U6MAT4_EIMMA</name>
<feature type="non-terminal residue" evidence="1">
    <location>
        <position position="164"/>
    </location>
</feature>
<dbReference type="Proteomes" id="UP000030763">
    <property type="component" value="Unassembled WGS sequence"/>
</dbReference>
<evidence type="ECO:0000313" key="2">
    <source>
        <dbReference type="Proteomes" id="UP000030763"/>
    </source>
</evidence>
<dbReference type="OMA" id="QWRAKNL"/>
<dbReference type="Gene3D" id="3.40.525.10">
    <property type="entry name" value="CRAL-TRIO lipid binding domain"/>
    <property type="match status" value="1"/>
</dbReference>
<reference evidence="1" key="2">
    <citation type="submission" date="2013-10" db="EMBL/GenBank/DDBJ databases">
        <authorList>
            <person name="Aslett M."/>
        </authorList>
    </citation>
    <scope>NUCLEOTIDE SEQUENCE [LARGE SCALE GENOMIC DNA]</scope>
    <source>
        <strain evidence="1">Weybridge</strain>
    </source>
</reference>
<dbReference type="SUPFAM" id="SSF46938">
    <property type="entry name" value="CRAL/TRIO N-terminal domain"/>
    <property type="match status" value="1"/>
</dbReference>